<dbReference type="SUPFAM" id="SSF82171">
    <property type="entry name" value="DPP6 N-terminal domain-like"/>
    <property type="match status" value="1"/>
</dbReference>
<accession>A0A0W8I6N2</accession>
<proteinExistence type="predicted"/>
<keyword evidence="5" id="KW-1185">Reference proteome</keyword>
<dbReference type="RefSeq" id="WP_058891681.1">
    <property type="nucleotide sequence ID" value="NZ_LQBL01000028.1"/>
</dbReference>
<feature type="domain" description="Lipoprotein LpqB C-terminal" evidence="2">
    <location>
        <begin position="362"/>
        <end position="586"/>
    </location>
</feature>
<dbReference type="PROSITE" id="PS51257">
    <property type="entry name" value="PROKAR_LIPOPROTEIN"/>
    <property type="match status" value="1"/>
</dbReference>
<reference evidence="4 5" key="1">
    <citation type="submission" date="2015-12" db="EMBL/GenBank/DDBJ databases">
        <title>Serinicoccus chungangenesis strain CD08_5 genome sequencing and assembly.</title>
        <authorList>
            <person name="Chander A.M."/>
            <person name="Kaur G."/>
            <person name="Nair G.R."/>
            <person name="Dhawan D.K."/>
            <person name="Kochhar R.K."/>
            <person name="Mayilraj S."/>
            <person name="Bhadada S.K."/>
        </authorList>
    </citation>
    <scope>NUCLEOTIDE SEQUENCE [LARGE SCALE GENOMIC DNA]</scope>
    <source>
        <strain evidence="4 5">CD08_5</strain>
    </source>
</reference>
<protein>
    <submittedName>
        <fullName evidence="4">Uncharacterized protein</fullName>
    </submittedName>
</protein>
<dbReference type="InterPro" id="IPR019606">
    <property type="entry name" value="GerMN"/>
</dbReference>
<gene>
    <name evidence="4" type="ORF">AVL62_02540</name>
</gene>
<dbReference type="AlphaFoldDB" id="A0A0W8I6N2"/>
<dbReference type="OrthoDB" id="3226781at2"/>
<dbReference type="Pfam" id="PF10647">
    <property type="entry name" value="Gmad1"/>
    <property type="match status" value="1"/>
</dbReference>
<dbReference type="EMBL" id="LQBL01000028">
    <property type="protein sequence ID" value="KUG53673.1"/>
    <property type="molecule type" value="Genomic_DNA"/>
</dbReference>
<evidence type="ECO:0000313" key="4">
    <source>
        <dbReference type="EMBL" id="KUG53673.1"/>
    </source>
</evidence>
<dbReference type="Pfam" id="PF10646">
    <property type="entry name" value="Germane"/>
    <property type="match status" value="1"/>
</dbReference>
<evidence type="ECO:0000259" key="3">
    <source>
        <dbReference type="Pfam" id="PF25976"/>
    </source>
</evidence>
<comment type="caution">
    <text evidence="4">The sequence shown here is derived from an EMBL/GenBank/DDBJ whole genome shotgun (WGS) entry which is preliminary data.</text>
</comment>
<organism evidence="4 5">
    <name type="scientific">Serinicoccus chungangensis</name>
    <dbReference type="NCBI Taxonomy" id="767452"/>
    <lineage>
        <taxon>Bacteria</taxon>
        <taxon>Bacillati</taxon>
        <taxon>Actinomycetota</taxon>
        <taxon>Actinomycetes</taxon>
        <taxon>Micrococcales</taxon>
        <taxon>Ornithinimicrobiaceae</taxon>
        <taxon>Serinicoccus</taxon>
    </lineage>
</organism>
<dbReference type="STRING" id="767452.AVL62_02540"/>
<dbReference type="Proteomes" id="UP000054837">
    <property type="component" value="Unassembled WGS sequence"/>
</dbReference>
<sequence length="592" mass="62550">MRTPLVAVLAATALLTTGCSGQLPTSSAPRAGLPVSQQSEREVDRLLPRAQPGAGPVEVVEGFLRASEGFAGDDDVSRTYLASELASSWVPTATVLVYEGDAELTLLSEDEVSVDLDVVGRVDADGRLTEQAPQTTTQTFGLTEVDGEPRISTFPEDAGLWLSDTAFERVFRPTVLSYLNTQEDVFVPELRWLADSEGLPTALTRAQLAPLPGYLEGAVSTAANESVRLATPAVPVDPSTLVATVNLQGATLAQDDTRAEGLSSQLAHSLLGLSSVAGVDVQASGQPLRLDGADGPITAATELPYAEVDRQVSQVVLRVGEQLTLVDPSQYALRDIEVPDDVVLPQVELRWTGLAATEGLDDLAAVSVDGTAFRRWRGERVHTNEGIGDGLGAPAVDPQGAFWLGGVHRSSQTPRVWVVDAAQLDAVARPVEADWLEDDDRVEALSISPDGSRAALVVGTAVTEDTEEAPVHRLLVTGIVRDTAGRPRELTTPLPVATHLRGVSAAHWSAAGELVLVGERQEDLEPQAFRLELGGWLEPLGELSGLVDAVPVPRVTGVEVIARTQDGGVYVPEGQSGWQPVRNGDQVVVPGG</sequence>
<feature type="domain" description="GerMN" evidence="1">
    <location>
        <begin position="180"/>
        <end position="288"/>
    </location>
</feature>
<dbReference type="InterPro" id="IPR018910">
    <property type="entry name" value="LpqB_C"/>
</dbReference>
<evidence type="ECO:0000259" key="2">
    <source>
        <dbReference type="Pfam" id="PF10647"/>
    </source>
</evidence>
<dbReference type="InterPro" id="IPR059026">
    <property type="entry name" value="LpqB_N"/>
</dbReference>
<name>A0A0W8I6N2_9MICO</name>
<evidence type="ECO:0000259" key="1">
    <source>
        <dbReference type="Pfam" id="PF10646"/>
    </source>
</evidence>
<dbReference type="Pfam" id="PF25976">
    <property type="entry name" value="LpqB_N"/>
    <property type="match status" value="1"/>
</dbReference>
<feature type="domain" description="Lipoprotein LpqB N-terminal" evidence="3">
    <location>
        <begin position="50"/>
        <end position="168"/>
    </location>
</feature>
<evidence type="ECO:0000313" key="5">
    <source>
        <dbReference type="Proteomes" id="UP000054837"/>
    </source>
</evidence>